<proteinExistence type="predicted"/>
<dbReference type="EMBL" id="SUMB01000015">
    <property type="protein sequence ID" value="TJZ42733.1"/>
    <property type="molecule type" value="Genomic_DNA"/>
</dbReference>
<name>A0A4U0MPR9_9ACTN</name>
<feature type="compositionally biased region" description="Low complexity" evidence="1">
    <location>
        <begin position="22"/>
        <end position="48"/>
    </location>
</feature>
<comment type="caution">
    <text evidence="2">The sequence shown here is derived from an EMBL/GenBank/DDBJ whole genome shotgun (WGS) entry which is preliminary data.</text>
</comment>
<sequence>MAAVGLLLASCHPGSEGVRSEGSASGSPLPRGSLSASPAPAPSSSVGPGEVDVVALLKGDARVGDDVKKSLAKPCAADAYPVEVAYASLTGGKSPDVIVNVLTCADSVGIGSYVYRRDRGAPGGYENVFADEEPTVSAAVNKGELETSTQFYDTGDEVCCPSGEVVKNYHWSDGRFTKYRDHETDYSKTTALGSGPAGGTGSEG</sequence>
<evidence type="ECO:0000256" key="1">
    <source>
        <dbReference type="SAM" id="MobiDB-lite"/>
    </source>
</evidence>
<evidence type="ECO:0008006" key="4">
    <source>
        <dbReference type="Google" id="ProtNLM"/>
    </source>
</evidence>
<protein>
    <recommendedName>
        <fullName evidence="4">Lipoprotein CseA</fullName>
    </recommendedName>
</protein>
<dbReference type="Proteomes" id="UP000308697">
    <property type="component" value="Unassembled WGS sequence"/>
</dbReference>
<keyword evidence="3" id="KW-1185">Reference proteome</keyword>
<feature type="region of interest" description="Disordered" evidence="1">
    <location>
        <begin position="10"/>
        <end position="48"/>
    </location>
</feature>
<gene>
    <name evidence="2" type="ORF">FCH28_33050</name>
</gene>
<dbReference type="AlphaFoldDB" id="A0A4U0MPR9"/>
<reference evidence="2 3" key="1">
    <citation type="submission" date="2019-04" db="EMBL/GenBank/DDBJ databases">
        <title>Streptomyces piniterrae sp. nov., a heliquinomycin-producing actinomycete isolated from rhizosphere soil of Pinus yunnanensis.</title>
        <authorList>
            <person name="Zhuang X."/>
            <person name="Zhao J."/>
        </authorList>
    </citation>
    <scope>NUCLEOTIDE SEQUENCE [LARGE SCALE GENOMIC DNA]</scope>
    <source>
        <strain evidence="3">jys28</strain>
    </source>
</reference>
<feature type="region of interest" description="Disordered" evidence="1">
    <location>
        <begin position="184"/>
        <end position="204"/>
    </location>
</feature>
<evidence type="ECO:0000313" key="2">
    <source>
        <dbReference type="EMBL" id="TJZ42733.1"/>
    </source>
</evidence>
<feature type="compositionally biased region" description="Gly residues" evidence="1">
    <location>
        <begin position="195"/>
        <end position="204"/>
    </location>
</feature>
<organism evidence="2 3">
    <name type="scientific">Streptomyces piniterrae</name>
    <dbReference type="NCBI Taxonomy" id="2571125"/>
    <lineage>
        <taxon>Bacteria</taxon>
        <taxon>Bacillati</taxon>
        <taxon>Actinomycetota</taxon>
        <taxon>Actinomycetes</taxon>
        <taxon>Kitasatosporales</taxon>
        <taxon>Streptomycetaceae</taxon>
        <taxon>Streptomyces</taxon>
    </lineage>
</organism>
<accession>A0A4U0MPR9</accession>
<dbReference type="OrthoDB" id="3824278at2"/>
<evidence type="ECO:0000313" key="3">
    <source>
        <dbReference type="Proteomes" id="UP000308697"/>
    </source>
</evidence>